<evidence type="ECO:0000313" key="3">
    <source>
        <dbReference type="EMBL" id="CAA0100844.1"/>
    </source>
</evidence>
<feature type="domain" description="Chlorhexidine efflux transporter" evidence="2">
    <location>
        <begin position="74"/>
        <end position="136"/>
    </location>
</feature>
<accession>A0A5S9PB35</accession>
<dbReference type="RefSeq" id="WP_200837796.1">
    <property type="nucleotide sequence ID" value="NZ_CACSAS010000001.1"/>
</dbReference>
<feature type="transmembrane region" description="Helical" evidence="1">
    <location>
        <begin position="41"/>
        <end position="59"/>
    </location>
</feature>
<reference evidence="3 4" key="1">
    <citation type="submission" date="2019-12" db="EMBL/GenBank/DDBJ databases">
        <authorList>
            <person name="Reyes-Prieto M."/>
        </authorList>
    </citation>
    <scope>NUCLEOTIDE SEQUENCE [LARGE SCALE GENOMIC DNA]</scope>
    <source>
        <strain evidence="3">HF14-78462</strain>
    </source>
</reference>
<feature type="transmembrane region" description="Helical" evidence="1">
    <location>
        <begin position="109"/>
        <end position="131"/>
    </location>
</feature>
<dbReference type="InterPro" id="IPR007896">
    <property type="entry name" value="BTP_bacteria"/>
</dbReference>
<dbReference type="NCBIfam" id="NF033664">
    <property type="entry name" value="PACE_transport"/>
    <property type="match status" value="1"/>
</dbReference>
<feature type="domain" description="Chlorhexidine efflux transporter" evidence="2">
    <location>
        <begin position="8"/>
        <end position="68"/>
    </location>
</feature>
<name>A0A5S9PB35_9HYPH</name>
<keyword evidence="1" id="KW-0812">Transmembrane</keyword>
<organism evidence="3 4">
    <name type="scientific">Starkeya nomas</name>
    <dbReference type="NCBI Taxonomy" id="2666134"/>
    <lineage>
        <taxon>Bacteria</taxon>
        <taxon>Pseudomonadati</taxon>
        <taxon>Pseudomonadota</taxon>
        <taxon>Alphaproteobacteria</taxon>
        <taxon>Hyphomicrobiales</taxon>
        <taxon>Xanthobacteraceae</taxon>
        <taxon>Starkeya</taxon>
    </lineage>
</organism>
<evidence type="ECO:0000259" key="2">
    <source>
        <dbReference type="Pfam" id="PF05232"/>
    </source>
</evidence>
<evidence type="ECO:0000256" key="1">
    <source>
        <dbReference type="SAM" id="Phobius"/>
    </source>
</evidence>
<keyword evidence="1" id="KW-0472">Membrane</keyword>
<protein>
    <recommendedName>
        <fullName evidence="2">Chlorhexidine efflux transporter domain-containing protein</fullName>
    </recommendedName>
</protein>
<dbReference type="InterPro" id="IPR058208">
    <property type="entry name" value="PACE"/>
</dbReference>
<gene>
    <name evidence="3" type="ORF">STARVERO_02664</name>
</gene>
<proteinExistence type="predicted"/>
<keyword evidence="4" id="KW-1185">Reference proteome</keyword>
<dbReference type="Proteomes" id="UP000433050">
    <property type="component" value="Unassembled WGS sequence"/>
</dbReference>
<dbReference type="EMBL" id="CACSAS010000001">
    <property type="protein sequence ID" value="CAA0100844.1"/>
    <property type="molecule type" value="Genomic_DNA"/>
</dbReference>
<feature type="transmembrane region" description="Helical" evidence="1">
    <location>
        <begin position="80"/>
        <end position="103"/>
    </location>
</feature>
<dbReference type="AlphaFoldDB" id="A0A5S9PB35"/>
<keyword evidence="1" id="KW-1133">Transmembrane helix</keyword>
<sequence>MISLQRNTRRIVYVVLFEIIAIVASTILLSELSGGPPSHSLPIAIAISFIAVAWNYLYNSMFEEWEKRRRIQERRFLHRCVHAIGFEAGLIICIVPLYMWWYGIGPLDAFIMEVSILIFFLVYTFVFTWTFDQVFELPQARDWRQTCAEGPPGAQG</sequence>
<evidence type="ECO:0000313" key="4">
    <source>
        <dbReference type="Proteomes" id="UP000433050"/>
    </source>
</evidence>
<dbReference type="Pfam" id="PF05232">
    <property type="entry name" value="BTP"/>
    <property type="match status" value="2"/>
</dbReference>
<feature type="transmembrane region" description="Helical" evidence="1">
    <location>
        <begin position="12"/>
        <end position="29"/>
    </location>
</feature>